<evidence type="ECO:0000259" key="5">
    <source>
        <dbReference type="PROSITE" id="PS50279"/>
    </source>
</evidence>
<feature type="domain" description="BPTI/Kunitz inhibitor" evidence="5">
    <location>
        <begin position="27"/>
        <end position="83"/>
    </location>
</feature>
<dbReference type="InterPro" id="IPR002223">
    <property type="entry name" value="Kunitz_BPTI"/>
</dbReference>
<organism evidence="6 7">
    <name type="scientific">Caerostris extrusa</name>
    <name type="common">Bark spider</name>
    <name type="synonym">Caerostris bankana</name>
    <dbReference type="NCBI Taxonomy" id="172846"/>
    <lineage>
        <taxon>Eukaryota</taxon>
        <taxon>Metazoa</taxon>
        <taxon>Ecdysozoa</taxon>
        <taxon>Arthropoda</taxon>
        <taxon>Chelicerata</taxon>
        <taxon>Arachnida</taxon>
        <taxon>Araneae</taxon>
        <taxon>Araneomorphae</taxon>
        <taxon>Entelegynae</taxon>
        <taxon>Araneoidea</taxon>
        <taxon>Araneidae</taxon>
        <taxon>Caerostris</taxon>
    </lineage>
</organism>
<dbReference type="PANTHER" id="PTHR10083">
    <property type="entry name" value="KUNITZ-TYPE PROTEASE INHIBITOR-RELATED"/>
    <property type="match status" value="1"/>
</dbReference>
<dbReference type="GO" id="GO:0004867">
    <property type="term" value="F:serine-type endopeptidase inhibitor activity"/>
    <property type="evidence" value="ECO:0007669"/>
    <property type="project" value="UniProtKB-KW"/>
</dbReference>
<feature type="chain" id="PRO_5043484127" description="BPTI/Kunitz inhibitor domain-containing protein" evidence="4">
    <location>
        <begin position="19"/>
        <end position="92"/>
    </location>
</feature>
<proteinExistence type="predicted"/>
<dbReference type="Proteomes" id="UP001054945">
    <property type="component" value="Unassembled WGS sequence"/>
</dbReference>
<protein>
    <recommendedName>
        <fullName evidence="5">BPTI/Kunitz inhibitor domain-containing protein</fullName>
    </recommendedName>
</protein>
<comment type="caution">
    <text evidence="6">The sequence shown here is derived from an EMBL/GenBank/DDBJ whole genome shotgun (WGS) entry which is preliminary data.</text>
</comment>
<feature type="signal peptide" evidence="4">
    <location>
        <begin position="1"/>
        <end position="18"/>
    </location>
</feature>
<dbReference type="SUPFAM" id="SSF57362">
    <property type="entry name" value="BPTI-like"/>
    <property type="match status" value="1"/>
</dbReference>
<dbReference type="AlphaFoldDB" id="A0AAV4VAH5"/>
<keyword evidence="7" id="KW-1185">Reference proteome</keyword>
<evidence type="ECO:0000313" key="7">
    <source>
        <dbReference type="Proteomes" id="UP001054945"/>
    </source>
</evidence>
<keyword evidence="1" id="KW-0646">Protease inhibitor</keyword>
<dbReference type="SMART" id="SM00131">
    <property type="entry name" value="KU"/>
    <property type="match status" value="1"/>
</dbReference>
<evidence type="ECO:0000256" key="1">
    <source>
        <dbReference type="ARBA" id="ARBA00022690"/>
    </source>
</evidence>
<reference evidence="6 7" key="1">
    <citation type="submission" date="2021-06" db="EMBL/GenBank/DDBJ databases">
        <title>Caerostris extrusa draft genome.</title>
        <authorList>
            <person name="Kono N."/>
            <person name="Arakawa K."/>
        </authorList>
    </citation>
    <scope>NUCLEOTIDE SEQUENCE [LARGE SCALE GENOMIC DNA]</scope>
</reference>
<dbReference type="CDD" id="cd22638">
    <property type="entry name" value="Kunitz_amblin-like"/>
    <property type="match status" value="1"/>
</dbReference>
<dbReference type="Gene3D" id="4.10.410.10">
    <property type="entry name" value="Pancreatic trypsin inhibitor Kunitz domain"/>
    <property type="match status" value="1"/>
</dbReference>
<dbReference type="InterPro" id="IPR036880">
    <property type="entry name" value="Kunitz_BPTI_sf"/>
</dbReference>
<keyword evidence="2 4" id="KW-0732">Signal</keyword>
<dbReference type="Pfam" id="PF00014">
    <property type="entry name" value="Kunitz_BPTI"/>
    <property type="match status" value="1"/>
</dbReference>
<dbReference type="PROSITE" id="PS50279">
    <property type="entry name" value="BPTI_KUNITZ_2"/>
    <property type="match status" value="1"/>
</dbReference>
<evidence type="ECO:0000256" key="2">
    <source>
        <dbReference type="ARBA" id="ARBA00022729"/>
    </source>
</evidence>
<evidence type="ECO:0000256" key="3">
    <source>
        <dbReference type="ARBA" id="ARBA00022900"/>
    </source>
</evidence>
<accession>A0AAV4VAH5</accession>
<evidence type="ECO:0000313" key="6">
    <source>
        <dbReference type="EMBL" id="GIY66899.1"/>
    </source>
</evidence>
<name>A0AAV4VAH5_CAEEX</name>
<dbReference type="EMBL" id="BPLR01014167">
    <property type="protein sequence ID" value="GIY66899.1"/>
    <property type="molecule type" value="Genomic_DNA"/>
</dbReference>
<gene>
    <name evidence="6" type="ORF">CEXT_515981</name>
</gene>
<evidence type="ECO:0000256" key="4">
    <source>
        <dbReference type="SAM" id="SignalP"/>
    </source>
</evidence>
<sequence>MRTLIFFLCVTFLGITFADSEDMEKNCEDPPETGMCRAYFPSWNYDPKTRKCNEFVYGGCQGNGKDIVLKRNVWITAHNNNNCKEDRAKTIV</sequence>
<dbReference type="InterPro" id="IPR050098">
    <property type="entry name" value="TFPI/VKTCI-like"/>
</dbReference>
<keyword evidence="3" id="KW-0722">Serine protease inhibitor</keyword>